<keyword evidence="22" id="KW-1185">Reference proteome</keyword>
<evidence type="ECO:0000256" key="17">
    <source>
        <dbReference type="SAM" id="MobiDB-lite"/>
    </source>
</evidence>
<keyword evidence="13" id="KW-0675">Receptor</keyword>
<dbReference type="Gene3D" id="1.10.510.10">
    <property type="entry name" value="Transferase(Phosphotransferase) domain 1"/>
    <property type="match status" value="2"/>
</dbReference>
<evidence type="ECO:0000256" key="2">
    <source>
        <dbReference type="ARBA" id="ARBA00022527"/>
    </source>
</evidence>
<dbReference type="Proteomes" id="UP000257109">
    <property type="component" value="Unassembled WGS sequence"/>
</dbReference>
<keyword evidence="11 18" id="KW-1133">Transmembrane helix</keyword>
<keyword evidence="2" id="KW-0723">Serine/threonine-protein kinase</keyword>
<feature type="domain" description="Protein kinase" evidence="19">
    <location>
        <begin position="514"/>
        <end position="802"/>
    </location>
</feature>
<feature type="domain" description="Gnk2-homologous" evidence="20">
    <location>
        <begin position="313"/>
        <end position="420"/>
    </location>
</feature>
<comment type="subcellular location">
    <subcellularLocation>
        <location evidence="1">Membrane</location>
        <topology evidence="1">Single-pass membrane protein</topology>
    </subcellularLocation>
</comment>
<dbReference type="PROSITE" id="PS51473">
    <property type="entry name" value="GNK2"/>
    <property type="match status" value="2"/>
</dbReference>
<dbReference type="CDD" id="cd23509">
    <property type="entry name" value="Gnk2-like"/>
    <property type="match status" value="2"/>
</dbReference>
<proteinExistence type="predicted"/>
<dbReference type="FunFam" id="3.30.430.20:FF:000003">
    <property type="entry name" value="Cysteine-rich RLK (RECEPTOR-like protein kinase) 10"/>
    <property type="match status" value="1"/>
</dbReference>
<dbReference type="SMART" id="SM00220">
    <property type="entry name" value="S_TKc"/>
    <property type="match status" value="1"/>
</dbReference>
<feature type="region of interest" description="Disordered" evidence="17">
    <location>
        <begin position="769"/>
        <end position="802"/>
    </location>
</feature>
<feature type="non-terminal residue" evidence="21">
    <location>
        <position position="1"/>
    </location>
</feature>
<dbReference type="InterPro" id="IPR008271">
    <property type="entry name" value="Ser/Thr_kinase_AS"/>
</dbReference>
<dbReference type="Pfam" id="PF01657">
    <property type="entry name" value="Stress-antifung"/>
    <property type="match status" value="2"/>
</dbReference>
<accession>A0A371G5Z2</accession>
<dbReference type="PANTHER" id="PTHR27002">
    <property type="entry name" value="RECEPTOR-LIKE SERINE/THREONINE-PROTEIN KINASE SD1-8"/>
    <property type="match status" value="1"/>
</dbReference>
<dbReference type="GO" id="GO:0005524">
    <property type="term" value="F:ATP binding"/>
    <property type="evidence" value="ECO:0007669"/>
    <property type="project" value="UniProtKB-KW"/>
</dbReference>
<comment type="caution">
    <text evidence="21">The sequence shown here is derived from an EMBL/GenBank/DDBJ whole genome shotgun (WGS) entry which is preliminary data.</text>
</comment>
<keyword evidence="12 18" id="KW-0472">Membrane</keyword>
<keyword evidence="8" id="KW-0547">Nucleotide-binding</keyword>
<dbReference type="AlphaFoldDB" id="A0A371G5Z2"/>
<feature type="domain" description="Protein kinase" evidence="19">
    <location>
        <begin position="1"/>
        <end position="108"/>
    </location>
</feature>
<keyword evidence="9" id="KW-0418">Kinase</keyword>
<dbReference type="SUPFAM" id="SSF56112">
    <property type="entry name" value="Protein kinase-like (PK-like)"/>
    <property type="match status" value="2"/>
</dbReference>
<reference evidence="21" key="1">
    <citation type="submission" date="2018-05" db="EMBL/GenBank/DDBJ databases">
        <title>Draft genome of Mucuna pruriens seed.</title>
        <authorList>
            <person name="Nnadi N.E."/>
            <person name="Vos R."/>
            <person name="Hasami M.H."/>
            <person name="Devisetty U.K."/>
            <person name="Aguiy J.C."/>
        </authorList>
    </citation>
    <scope>NUCLEOTIDE SEQUENCE [LARGE SCALE GENOMIC DNA]</scope>
    <source>
        <strain evidence="21">JCA_2017</strain>
    </source>
</reference>
<evidence type="ECO:0000313" key="22">
    <source>
        <dbReference type="Proteomes" id="UP000257109"/>
    </source>
</evidence>
<dbReference type="InterPro" id="IPR038408">
    <property type="entry name" value="GNK2_sf"/>
</dbReference>
<evidence type="ECO:0000313" key="21">
    <source>
        <dbReference type="EMBL" id="RDX85763.1"/>
    </source>
</evidence>
<name>A0A371G5Z2_MUCPR</name>
<evidence type="ECO:0000256" key="12">
    <source>
        <dbReference type="ARBA" id="ARBA00023136"/>
    </source>
</evidence>
<evidence type="ECO:0000256" key="10">
    <source>
        <dbReference type="ARBA" id="ARBA00022840"/>
    </source>
</evidence>
<dbReference type="PANTHER" id="PTHR27002:SF1098">
    <property type="entry name" value="CYSTEINE-RICH RECEPTOR-LIKE PROTEIN KINASE 29"/>
    <property type="match status" value="1"/>
</dbReference>
<evidence type="ECO:0000256" key="15">
    <source>
        <dbReference type="ARBA" id="ARBA00047558"/>
    </source>
</evidence>
<evidence type="ECO:0000256" key="18">
    <source>
        <dbReference type="SAM" id="Phobius"/>
    </source>
</evidence>
<dbReference type="PROSITE" id="PS50011">
    <property type="entry name" value="PROTEIN_KINASE_DOM"/>
    <property type="match status" value="2"/>
</dbReference>
<keyword evidence="7" id="KW-0677">Repeat</keyword>
<keyword evidence="5 18" id="KW-0812">Transmembrane</keyword>
<keyword evidence="4" id="KW-0808">Transferase</keyword>
<evidence type="ECO:0000256" key="3">
    <source>
        <dbReference type="ARBA" id="ARBA00022553"/>
    </source>
</evidence>
<evidence type="ECO:0000256" key="1">
    <source>
        <dbReference type="ARBA" id="ARBA00004167"/>
    </source>
</evidence>
<dbReference type="PROSITE" id="PS00108">
    <property type="entry name" value="PROTEIN_KINASE_ST"/>
    <property type="match status" value="1"/>
</dbReference>
<dbReference type="FunFam" id="3.30.200.20:FF:000142">
    <property type="entry name" value="Cysteine-rich receptor-like protein kinase 10"/>
    <property type="match status" value="1"/>
</dbReference>
<keyword evidence="10" id="KW-0067">ATP-binding</keyword>
<comment type="catalytic activity">
    <reaction evidence="16">
        <text>L-threonyl-[protein] + ATP = O-phospho-L-threonyl-[protein] + ADP + H(+)</text>
        <dbReference type="Rhea" id="RHEA:46608"/>
        <dbReference type="Rhea" id="RHEA-COMP:11060"/>
        <dbReference type="Rhea" id="RHEA-COMP:11605"/>
        <dbReference type="ChEBI" id="CHEBI:15378"/>
        <dbReference type="ChEBI" id="CHEBI:30013"/>
        <dbReference type="ChEBI" id="CHEBI:30616"/>
        <dbReference type="ChEBI" id="CHEBI:61977"/>
        <dbReference type="ChEBI" id="CHEBI:456216"/>
    </reaction>
</comment>
<comment type="catalytic activity">
    <reaction evidence="15">
        <text>L-seryl-[protein] + ATP = O-phospho-L-seryl-[protein] + ADP + H(+)</text>
        <dbReference type="Rhea" id="RHEA:17989"/>
        <dbReference type="Rhea" id="RHEA-COMP:9863"/>
        <dbReference type="Rhea" id="RHEA-COMP:11604"/>
        <dbReference type="ChEBI" id="CHEBI:15378"/>
        <dbReference type="ChEBI" id="CHEBI:29999"/>
        <dbReference type="ChEBI" id="CHEBI:30616"/>
        <dbReference type="ChEBI" id="CHEBI:83421"/>
        <dbReference type="ChEBI" id="CHEBI:456216"/>
    </reaction>
</comment>
<dbReference type="OrthoDB" id="4062651at2759"/>
<dbReference type="Pfam" id="PF00069">
    <property type="entry name" value="Pkinase"/>
    <property type="match status" value="1"/>
</dbReference>
<dbReference type="Gene3D" id="3.30.430.20">
    <property type="entry name" value="Gnk2 domain, C-X8-C-X2-C motif"/>
    <property type="match status" value="2"/>
</dbReference>
<dbReference type="Gene3D" id="3.30.200.20">
    <property type="entry name" value="Phosphorylase Kinase, domain 1"/>
    <property type="match status" value="1"/>
</dbReference>
<feature type="transmembrane region" description="Helical" evidence="18">
    <location>
        <begin position="457"/>
        <end position="478"/>
    </location>
</feature>
<feature type="transmembrane region" description="Helical" evidence="18">
    <location>
        <begin position="174"/>
        <end position="195"/>
    </location>
</feature>
<evidence type="ECO:0000259" key="19">
    <source>
        <dbReference type="PROSITE" id="PS50011"/>
    </source>
</evidence>
<dbReference type="GO" id="GO:0005886">
    <property type="term" value="C:plasma membrane"/>
    <property type="evidence" value="ECO:0007669"/>
    <property type="project" value="TreeGrafter"/>
</dbReference>
<dbReference type="GO" id="GO:0004674">
    <property type="term" value="F:protein serine/threonine kinase activity"/>
    <property type="evidence" value="ECO:0007669"/>
    <property type="project" value="UniProtKB-KW"/>
</dbReference>
<protein>
    <submittedName>
        <fullName evidence="21">Cysteine-rich receptor-like protein kinase 26</fullName>
    </submittedName>
</protein>
<dbReference type="InterPro" id="IPR011009">
    <property type="entry name" value="Kinase-like_dom_sf"/>
</dbReference>
<evidence type="ECO:0000256" key="14">
    <source>
        <dbReference type="ARBA" id="ARBA00023180"/>
    </source>
</evidence>
<evidence type="ECO:0000256" key="9">
    <source>
        <dbReference type="ARBA" id="ARBA00022777"/>
    </source>
</evidence>
<dbReference type="GO" id="GO:0006979">
    <property type="term" value="P:response to oxidative stress"/>
    <property type="evidence" value="ECO:0007669"/>
    <property type="project" value="UniProtKB-ARBA"/>
</dbReference>
<evidence type="ECO:0000256" key="13">
    <source>
        <dbReference type="ARBA" id="ARBA00023170"/>
    </source>
</evidence>
<dbReference type="Pfam" id="PF07714">
    <property type="entry name" value="PK_Tyr_Ser-Thr"/>
    <property type="match status" value="1"/>
</dbReference>
<evidence type="ECO:0000256" key="7">
    <source>
        <dbReference type="ARBA" id="ARBA00022737"/>
    </source>
</evidence>
<evidence type="ECO:0000256" key="8">
    <source>
        <dbReference type="ARBA" id="ARBA00022741"/>
    </source>
</evidence>
<dbReference type="InterPro" id="IPR001245">
    <property type="entry name" value="Ser-Thr/Tyr_kinase_cat_dom"/>
</dbReference>
<dbReference type="STRING" id="157652.A0A371G5Z2"/>
<evidence type="ECO:0000256" key="16">
    <source>
        <dbReference type="ARBA" id="ARBA00047951"/>
    </source>
</evidence>
<dbReference type="InterPro" id="IPR000719">
    <property type="entry name" value="Prot_kinase_dom"/>
</dbReference>
<evidence type="ECO:0000256" key="6">
    <source>
        <dbReference type="ARBA" id="ARBA00022729"/>
    </source>
</evidence>
<sequence length="802" mass="89457">MAPEYARHGKLSMKLDVFSFGVIVLEIVSGQKNGGFRNGENAEHLSSFAWKNWRKGTAANIIDPTLNNALRDEIMRCIQIGLLCVQEKVADRPTMASVVLMLDSHSSALPVPLQPAYFMNNRCSSDIQYSGCSSVEIGSNEQKSDSADASVNEASISSLHPRYFDSLLHEITRIAAMAIVSKTLLLVLILLVILLPEATAQPGFVNYRCIDKNGNYTANSTFQANLKTLLSNLSSNTNIDYGFYNVSKGQNSDKVNAIGMCRGDLKAEACRSCLNNSRVLLTRLCPNQKEAIGWYDQCMLRYSTRSIFGNMEFEPSYYIWNKRNAPTADEFNVVVDDLLTSLGSRAAKGDSKRKYAEAKKEGPSFQTIFAHVQCTPDLSELQCNQCLFRAITYIPTCCASKVRVRIFKPSCNLRLDTIPYFDPTTDVSPSPTPLAFPSPFRKGSPHHMTGMSNSRSIVIAIIVPIVSIMILVTFTTHLNSHSTGESESEPDYEIEPTETLQFDFQTIIDATNNFADANKLGQGGFGPVYKGTLPNGEEVAIKRLSRGSGQGDIEFKNELLLGAKLQHRNLVRLLGFCLETGERIIVYEFLPHKSLDSFIFDPVKRLYLDWESRYKIIGGIAKGILYLHEDSRLCIIHRDIKASNVLLDEKMNPKISDFGMAKLFVIDQTLEKTNRVVGTQGYMAPEYVKYGHFSRKSDAWRNWREGNALNIVDRTLHNNSRDEIMRCIHIGLLCVEENLANRPTMATVVIMLNSYSLALPVPSQPAYSVNVRGPSDTGLDEPRNNPMPASEYEASISELDPR</sequence>
<dbReference type="FunFam" id="1.10.510.10:FF:000129">
    <property type="entry name" value="cysteine-rich receptor-like protein kinase 10"/>
    <property type="match status" value="1"/>
</dbReference>
<keyword evidence="3" id="KW-0597">Phosphoprotein</keyword>
<feature type="domain" description="Gnk2-homologous" evidence="20">
    <location>
        <begin position="204"/>
        <end position="307"/>
    </location>
</feature>
<dbReference type="FunFam" id="3.30.430.20:FF:000002">
    <property type="entry name" value="Cysteine-rich receptor-like protein kinase 10"/>
    <property type="match status" value="1"/>
</dbReference>
<evidence type="ECO:0000256" key="5">
    <source>
        <dbReference type="ARBA" id="ARBA00022692"/>
    </source>
</evidence>
<dbReference type="EMBL" id="QJKJ01006708">
    <property type="protein sequence ID" value="RDX85763.1"/>
    <property type="molecule type" value="Genomic_DNA"/>
</dbReference>
<gene>
    <name evidence="21" type="primary">CRK26</name>
    <name evidence="21" type="ORF">CR513_32994</name>
</gene>
<evidence type="ECO:0000259" key="20">
    <source>
        <dbReference type="PROSITE" id="PS51473"/>
    </source>
</evidence>
<keyword evidence="14" id="KW-0325">Glycoprotein</keyword>
<evidence type="ECO:0000256" key="4">
    <source>
        <dbReference type="ARBA" id="ARBA00022679"/>
    </source>
</evidence>
<dbReference type="InterPro" id="IPR002902">
    <property type="entry name" value="GNK2"/>
</dbReference>
<organism evidence="21 22">
    <name type="scientific">Mucuna pruriens</name>
    <name type="common">Velvet bean</name>
    <name type="synonym">Dolichos pruriens</name>
    <dbReference type="NCBI Taxonomy" id="157652"/>
    <lineage>
        <taxon>Eukaryota</taxon>
        <taxon>Viridiplantae</taxon>
        <taxon>Streptophyta</taxon>
        <taxon>Embryophyta</taxon>
        <taxon>Tracheophyta</taxon>
        <taxon>Spermatophyta</taxon>
        <taxon>Magnoliopsida</taxon>
        <taxon>eudicotyledons</taxon>
        <taxon>Gunneridae</taxon>
        <taxon>Pentapetalae</taxon>
        <taxon>rosids</taxon>
        <taxon>fabids</taxon>
        <taxon>Fabales</taxon>
        <taxon>Fabaceae</taxon>
        <taxon>Papilionoideae</taxon>
        <taxon>50 kb inversion clade</taxon>
        <taxon>NPAAA clade</taxon>
        <taxon>indigoferoid/millettioid clade</taxon>
        <taxon>Phaseoleae</taxon>
        <taxon>Mucuna</taxon>
    </lineage>
</organism>
<evidence type="ECO:0000256" key="11">
    <source>
        <dbReference type="ARBA" id="ARBA00022989"/>
    </source>
</evidence>
<keyword evidence="6" id="KW-0732">Signal</keyword>